<keyword evidence="1" id="KW-0723">Serine/threonine-protein kinase</keyword>
<name>A0A1Q9DUE9_SYMMI</name>
<protein>
    <submittedName>
        <fullName evidence="8">Mitogen-activated protein kinase kinase kinase NPK1</fullName>
    </submittedName>
</protein>
<reference evidence="8 9" key="1">
    <citation type="submission" date="2016-02" db="EMBL/GenBank/DDBJ databases">
        <title>Genome analysis of coral dinoflagellate symbionts highlights evolutionary adaptations to a symbiotic lifestyle.</title>
        <authorList>
            <person name="Aranda M."/>
            <person name="Li Y."/>
            <person name="Liew Y.J."/>
            <person name="Baumgarten S."/>
            <person name="Simakov O."/>
            <person name="Wilson M."/>
            <person name="Piel J."/>
            <person name="Ashoor H."/>
            <person name="Bougouffa S."/>
            <person name="Bajic V.B."/>
            <person name="Ryu T."/>
            <person name="Ravasi T."/>
            <person name="Bayer T."/>
            <person name="Micklem G."/>
            <person name="Kim H."/>
            <person name="Bhak J."/>
            <person name="Lajeunesse T.C."/>
            <person name="Voolstra C.R."/>
        </authorList>
    </citation>
    <scope>NUCLEOTIDE SEQUENCE [LARGE SCALE GENOMIC DNA]</scope>
    <source>
        <strain evidence="8 9">CCMP2467</strain>
    </source>
</reference>
<keyword evidence="5" id="KW-0067">ATP-binding</keyword>
<feature type="region of interest" description="Disordered" evidence="6">
    <location>
        <begin position="106"/>
        <end position="158"/>
    </location>
</feature>
<dbReference type="SUPFAM" id="SSF56112">
    <property type="entry name" value="Protein kinase-like (PK-like)"/>
    <property type="match status" value="1"/>
</dbReference>
<organism evidence="8 9">
    <name type="scientific">Symbiodinium microadriaticum</name>
    <name type="common">Dinoflagellate</name>
    <name type="synonym">Zooxanthella microadriatica</name>
    <dbReference type="NCBI Taxonomy" id="2951"/>
    <lineage>
        <taxon>Eukaryota</taxon>
        <taxon>Sar</taxon>
        <taxon>Alveolata</taxon>
        <taxon>Dinophyceae</taxon>
        <taxon>Suessiales</taxon>
        <taxon>Symbiodiniaceae</taxon>
        <taxon>Symbiodinium</taxon>
    </lineage>
</organism>
<evidence type="ECO:0000259" key="7">
    <source>
        <dbReference type="PROSITE" id="PS50011"/>
    </source>
</evidence>
<evidence type="ECO:0000313" key="9">
    <source>
        <dbReference type="Proteomes" id="UP000186817"/>
    </source>
</evidence>
<accession>A0A1Q9DUE9</accession>
<gene>
    <name evidence="8" type="primary">NPK1</name>
    <name evidence="8" type="ORF">AK812_SmicGene18711</name>
</gene>
<feature type="domain" description="Protein kinase" evidence="7">
    <location>
        <begin position="1"/>
        <end position="158"/>
    </location>
</feature>
<evidence type="ECO:0000256" key="1">
    <source>
        <dbReference type="ARBA" id="ARBA00022527"/>
    </source>
</evidence>
<keyword evidence="9" id="KW-1185">Reference proteome</keyword>
<dbReference type="InterPro" id="IPR011009">
    <property type="entry name" value="Kinase-like_dom_sf"/>
</dbReference>
<dbReference type="Gene3D" id="1.10.510.10">
    <property type="entry name" value="Transferase(Phosphotransferase) domain 1"/>
    <property type="match status" value="1"/>
</dbReference>
<evidence type="ECO:0000256" key="2">
    <source>
        <dbReference type="ARBA" id="ARBA00022679"/>
    </source>
</evidence>
<dbReference type="GO" id="GO:0005524">
    <property type="term" value="F:ATP binding"/>
    <property type="evidence" value="ECO:0007669"/>
    <property type="project" value="UniProtKB-KW"/>
</dbReference>
<keyword evidence="2" id="KW-0808">Transferase</keyword>
<dbReference type="PANTHER" id="PTHR24346">
    <property type="entry name" value="MAP/MICROTUBULE AFFINITY-REGULATING KINASE"/>
    <property type="match status" value="1"/>
</dbReference>
<evidence type="ECO:0000256" key="4">
    <source>
        <dbReference type="ARBA" id="ARBA00022777"/>
    </source>
</evidence>
<dbReference type="EMBL" id="LSRX01000385">
    <property type="protein sequence ID" value="OLP98800.1"/>
    <property type="molecule type" value="Genomic_DNA"/>
</dbReference>
<comment type="caution">
    <text evidence="8">The sequence shown here is derived from an EMBL/GenBank/DDBJ whole genome shotgun (WGS) entry which is preliminary data.</text>
</comment>
<dbReference type="Pfam" id="PF00069">
    <property type="entry name" value="Pkinase"/>
    <property type="match status" value="1"/>
</dbReference>
<dbReference type="GO" id="GO:0004674">
    <property type="term" value="F:protein serine/threonine kinase activity"/>
    <property type="evidence" value="ECO:0007669"/>
    <property type="project" value="UniProtKB-KW"/>
</dbReference>
<evidence type="ECO:0000256" key="6">
    <source>
        <dbReference type="SAM" id="MobiDB-lite"/>
    </source>
</evidence>
<dbReference type="PANTHER" id="PTHR24346:SF82">
    <property type="entry name" value="KP78A-RELATED"/>
    <property type="match status" value="1"/>
</dbReference>
<evidence type="ECO:0000256" key="5">
    <source>
        <dbReference type="ARBA" id="ARBA00022840"/>
    </source>
</evidence>
<keyword evidence="4 8" id="KW-0418">Kinase</keyword>
<dbReference type="GO" id="GO:0035556">
    <property type="term" value="P:intracellular signal transduction"/>
    <property type="evidence" value="ECO:0007669"/>
    <property type="project" value="TreeGrafter"/>
</dbReference>
<dbReference type="Gene3D" id="3.30.200.20">
    <property type="entry name" value="Phosphorylase Kinase, domain 1"/>
    <property type="match status" value="1"/>
</dbReference>
<dbReference type="Proteomes" id="UP000186817">
    <property type="component" value="Unassembled WGS sequence"/>
</dbReference>
<dbReference type="AlphaFoldDB" id="A0A1Q9DUE9"/>
<dbReference type="PROSITE" id="PS50011">
    <property type="entry name" value="PROTEIN_KINASE_DOM"/>
    <property type="match status" value="1"/>
</dbReference>
<dbReference type="OrthoDB" id="10252354at2759"/>
<sequence>MPAADNSESEADLHEEAKIMKLLTGHPNIVRLHQTVMNLGRLVVIMEYVPGVSLKQHHDLPEHMICSLFQRITDGVRDLHKMSVVHGLPGTVGIVRKNYSCEVECAEKSQRGEGGAEGVEGKGRLSRHSVPKPSTESQELEAPTAALIYPDSDAEVPE</sequence>
<evidence type="ECO:0000313" key="8">
    <source>
        <dbReference type="EMBL" id="OLP98800.1"/>
    </source>
</evidence>
<proteinExistence type="predicted"/>
<dbReference type="GO" id="GO:0005737">
    <property type="term" value="C:cytoplasm"/>
    <property type="evidence" value="ECO:0007669"/>
    <property type="project" value="TreeGrafter"/>
</dbReference>
<dbReference type="InterPro" id="IPR000719">
    <property type="entry name" value="Prot_kinase_dom"/>
</dbReference>
<keyword evidence="3" id="KW-0547">Nucleotide-binding</keyword>
<evidence type="ECO:0000256" key="3">
    <source>
        <dbReference type="ARBA" id="ARBA00022741"/>
    </source>
</evidence>